<comment type="similarity">
    <text evidence="2">Belongs to the ERGIC family.</text>
</comment>
<protein>
    <submittedName>
        <fullName evidence="9">Endoplasmic Reticulum-Golgi Intermediate Compartment (ERGIC)/Endoplasmic reticulum vesicle transporter, putative</fullName>
    </submittedName>
</protein>
<comment type="caution">
    <text evidence="9">The sequence shown here is derived from an EMBL/GenBank/DDBJ whole genome shotgun (WGS) entry which is preliminary data.</text>
</comment>
<dbReference type="InterPro" id="IPR039542">
    <property type="entry name" value="Erv_N"/>
</dbReference>
<accession>A0A1G4IIH5</accession>
<dbReference type="InterPro" id="IPR045888">
    <property type="entry name" value="Erv"/>
</dbReference>
<evidence type="ECO:0000256" key="4">
    <source>
        <dbReference type="ARBA" id="ARBA00022989"/>
    </source>
</evidence>
<reference evidence="9" key="1">
    <citation type="submission" date="2016-09" db="EMBL/GenBank/DDBJ databases">
        <authorList>
            <person name="Hebert L."/>
            <person name="Moumen B."/>
        </authorList>
    </citation>
    <scope>NUCLEOTIDE SEQUENCE [LARGE SCALE GENOMIC DNA]</scope>
    <source>
        <strain evidence="9">OVI</strain>
    </source>
</reference>
<comment type="subcellular location">
    <subcellularLocation>
        <location evidence="1">Membrane</location>
        <topology evidence="1">Multi-pass membrane protein</topology>
    </subcellularLocation>
</comment>
<dbReference type="Pfam" id="PF13850">
    <property type="entry name" value="ERGIC_N"/>
    <property type="match status" value="1"/>
</dbReference>
<feature type="transmembrane region" description="Helical" evidence="6">
    <location>
        <begin position="26"/>
        <end position="51"/>
    </location>
</feature>
<dbReference type="PANTHER" id="PTHR10984">
    <property type="entry name" value="ENDOPLASMIC RETICULUM-GOLGI INTERMEDIATE COMPARTMENT PROTEIN"/>
    <property type="match status" value="1"/>
</dbReference>
<evidence type="ECO:0000256" key="3">
    <source>
        <dbReference type="ARBA" id="ARBA00022692"/>
    </source>
</evidence>
<dbReference type="EMBL" id="CZPT02001783">
    <property type="protein sequence ID" value="SCU72087.1"/>
    <property type="molecule type" value="Genomic_DNA"/>
</dbReference>
<dbReference type="RefSeq" id="XP_067082645.1">
    <property type="nucleotide sequence ID" value="XM_067226544.1"/>
</dbReference>
<sequence length="405" mass="45123">MKGLSRLDVFPKFDERFERDARQRTALGGVLSMASILIITFLVVGEVRYFFSSVEQHEMYVDPHIGGIMHMKVNITFPRVPCDLMTADAIDAFGEHVENVLTDTARVRVNPDTLVPLGEARPFMDMKKQPADGNGAEHGKCPSCYGAESNPGDCCHTCDDVRRAFAERQWEFHEDDASIVQCVHERLKMAAASASTEGCNLHASFSVPRVTGNIHFIPGRMFNFFGQHLHSFKGETIQKLNLSHIVHSLEFGERFPGQSNPMDGMANVRGATDPSEPLIGRFSYFVKVVPTVYRIESLVGGGRVVESNQYSVTHHFTPSWETPKGGENNNAKHDPSVVPGVFISYDLSPIRVSVKRTHPYPSIVHLVLQLCAVGGGVYTVTGLIDSLFFHSIRRMQIKMNRGKQF</sequence>
<dbReference type="Pfam" id="PF07970">
    <property type="entry name" value="COPIIcoated_ERV"/>
    <property type="match status" value="1"/>
</dbReference>
<keyword evidence="10" id="KW-1185">Reference proteome</keyword>
<evidence type="ECO:0000256" key="6">
    <source>
        <dbReference type="SAM" id="Phobius"/>
    </source>
</evidence>
<keyword evidence="3 6" id="KW-0812">Transmembrane</keyword>
<dbReference type="GO" id="GO:0005783">
    <property type="term" value="C:endoplasmic reticulum"/>
    <property type="evidence" value="ECO:0007669"/>
    <property type="project" value="TreeGrafter"/>
</dbReference>
<feature type="domain" description="Endoplasmic reticulum vesicle transporter N-terminal" evidence="8">
    <location>
        <begin position="4"/>
        <end position="96"/>
    </location>
</feature>
<feature type="domain" description="Endoplasmic reticulum vesicle transporter C-terminal" evidence="7">
    <location>
        <begin position="144"/>
        <end position="385"/>
    </location>
</feature>
<keyword evidence="4 6" id="KW-1133">Transmembrane helix</keyword>
<evidence type="ECO:0000259" key="8">
    <source>
        <dbReference type="Pfam" id="PF13850"/>
    </source>
</evidence>
<evidence type="ECO:0000313" key="10">
    <source>
        <dbReference type="Proteomes" id="UP000195570"/>
    </source>
</evidence>
<dbReference type="AlphaFoldDB" id="A0A1G4IIH5"/>
<dbReference type="Proteomes" id="UP000195570">
    <property type="component" value="Unassembled WGS sequence"/>
</dbReference>
<dbReference type="GO" id="GO:0016020">
    <property type="term" value="C:membrane"/>
    <property type="evidence" value="ECO:0007669"/>
    <property type="project" value="UniProtKB-SubCell"/>
</dbReference>
<evidence type="ECO:0000256" key="5">
    <source>
        <dbReference type="ARBA" id="ARBA00023136"/>
    </source>
</evidence>
<keyword evidence="5 6" id="KW-0472">Membrane</keyword>
<evidence type="ECO:0000259" key="7">
    <source>
        <dbReference type="Pfam" id="PF07970"/>
    </source>
</evidence>
<dbReference type="PANTHER" id="PTHR10984:SF25">
    <property type="entry name" value="ENDOPLASMIC RETICULUM-GOLGI INTERMEDIATE COMPARTMENT PROTEIN 3"/>
    <property type="match status" value="1"/>
</dbReference>
<dbReference type="VEuPathDB" id="TriTrypDB:TEOVI_000366800"/>
<evidence type="ECO:0000256" key="1">
    <source>
        <dbReference type="ARBA" id="ARBA00004141"/>
    </source>
</evidence>
<evidence type="ECO:0000256" key="2">
    <source>
        <dbReference type="ARBA" id="ARBA00005648"/>
    </source>
</evidence>
<dbReference type="GO" id="GO:0030134">
    <property type="term" value="C:COPII-coated ER to Golgi transport vesicle"/>
    <property type="evidence" value="ECO:0007669"/>
    <property type="project" value="TreeGrafter"/>
</dbReference>
<organism evidence="9 10">
    <name type="scientific">Trypanosoma equiperdum</name>
    <dbReference type="NCBI Taxonomy" id="5694"/>
    <lineage>
        <taxon>Eukaryota</taxon>
        <taxon>Discoba</taxon>
        <taxon>Euglenozoa</taxon>
        <taxon>Kinetoplastea</taxon>
        <taxon>Metakinetoplastina</taxon>
        <taxon>Trypanosomatida</taxon>
        <taxon>Trypanosomatidae</taxon>
        <taxon>Trypanosoma</taxon>
    </lineage>
</organism>
<feature type="transmembrane region" description="Helical" evidence="6">
    <location>
        <begin position="366"/>
        <end position="389"/>
    </location>
</feature>
<dbReference type="GeneID" id="92377608"/>
<proteinExistence type="inferred from homology"/>
<dbReference type="InterPro" id="IPR012936">
    <property type="entry name" value="Erv_C"/>
</dbReference>
<name>A0A1G4IIH5_TRYEQ</name>
<evidence type="ECO:0000313" key="9">
    <source>
        <dbReference type="EMBL" id="SCU72087.1"/>
    </source>
</evidence>
<gene>
    <name evidence="9" type="ORF">TEOVI_000366800</name>
</gene>